<name>A0A818KHE7_9BILA</name>
<sequence>MSVSFILCVDNIENMHLKFLFYLVIFYQLSTLSSSTNFGRYDLLANKNDDGITRFFVVGDWGGLPFLPYETPSEVAVAETMGKLGKKLNTSFQLALGDNFYFDGVQSAKDSRFQHTFEHVFSATSLQTPWYVVAGNHDHLGNVSAQIEYGKTSKRWVFPDYFYSFSLWQSDKQKKLIDFVMIDTVILCGGGNLSDWEHTPLEGPKNQYVAEDYWQWIEDQIRQSTAPYLIVSGHYPIYSVAEHGPTKCLIDRLRPLLHQYKATTYLCGHDHNLQHLVDDMNESHLNYFVVGAANFIENSRSHQQDVPPNSLKFFWAGSIVFGGFGLIEVDNTQMNFSFIDRSEKTLYQTSMKPRF</sequence>
<dbReference type="EMBL" id="CAJNOL010000538">
    <property type="protein sequence ID" value="CAF1107811.1"/>
    <property type="molecule type" value="Genomic_DNA"/>
</dbReference>
<dbReference type="PIRSF" id="PIRSF000898">
    <property type="entry name" value="Acid_Ptase_5"/>
    <property type="match status" value="1"/>
</dbReference>
<evidence type="ECO:0000256" key="5">
    <source>
        <dbReference type="ARBA" id="ARBA00022801"/>
    </source>
</evidence>
<dbReference type="PANTHER" id="PTHR10161:SF14">
    <property type="entry name" value="TARTRATE-RESISTANT ACID PHOSPHATASE TYPE 5"/>
    <property type="match status" value="1"/>
</dbReference>
<evidence type="ECO:0000256" key="9">
    <source>
        <dbReference type="PIRSR" id="PIRSR000898-3"/>
    </source>
</evidence>
<evidence type="ECO:0000256" key="3">
    <source>
        <dbReference type="ARBA" id="ARBA00015822"/>
    </source>
</evidence>
<feature type="binding site" evidence="7">
    <location>
        <position position="136"/>
    </location>
    <ligand>
        <name>Fe cation</name>
        <dbReference type="ChEBI" id="CHEBI:24875"/>
        <label>2</label>
    </ligand>
</feature>
<dbReference type="GO" id="GO:0045453">
    <property type="term" value="P:bone resorption"/>
    <property type="evidence" value="ECO:0007669"/>
    <property type="project" value="TreeGrafter"/>
</dbReference>
<feature type="binding site" evidence="7">
    <location>
        <position position="269"/>
    </location>
    <ligand>
        <name>Fe cation</name>
        <dbReference type="ChEBI" id="CHEBI:24875"/>
        <label>2</label>
    </ligand>
</feature>
<dbReference type="InterPro" id="IPR024927">
    <property type="entry name" value="Acid_PPase"/>
</dbReference>
<comment type="cofactor">
    <cofactor evidence="7">
        <name>Fe cation</name>
        <dbReference type="ChEBI" id="CHEBI:24875"/>
    </cofactor>
    <text evidence="7">Binds 2 iron ions per subunit.</text>
</comment>
<feature type="binding site" evidence="7">
    <location>
        <position position="234"/>
    </location>
    <ligand>
        <name>Fe cation</name>
        <dbReference type="ChEBI" id="CHEBI:24875"/>
        <label>2</label>
    </ligand>
</feature>
<evidence type="ECO:0000313" key="14">
    <source>
        <dbReference type="Proteomes" id="UP000663836"/>
    </source>
</evidence>
<feature type="binding site" evidence="7">
    <location>
        <position position="98"/>
    </location>
    <ligand>
        <name>Fe cation</name>
        <dbReference type="ChEBI" id="CHEBI:24875"/>
        <label>2</label>
    </ligand>
</feature>
<evidence type="ECO:0000256" key="7">
    <source>
        <dbReference type="PIRSR" id="PIRSR000898-1"/>
    </source>
</evidence>
<keyword evidence="7" id="KW-0479">Metal-binding</keyword>
<dbReference type="InterPro" id="IPR029052">
    <property type="entry name" value="Metallo-depent_PP-like"/>
</dbReference>
<dbReference type="PANTHER" id="PTHR10161">
    <property type="entry name" value="TARTRATE-RESISTANT ACID PHOSPHATASE TYPE 5"/>
    <property type="match status" value="1"/>
</dbReference>
<dbReference type="Proteomes" id="UP000663864">
    <property type="component" value="Unassembled WGS sequence"/>
</dbReference>
<dbReference type="InterPro" id="IPR051558">
    <property type="entry name" value="Metallophosphoesterase_PAP"/>
</dbReference>
<evidence type="ECO:0000313" key="12">
    <source>
        <dbReference type="EMBL" id="CAF1107811.1"/>
    </source>
</evidence>
<comment type="caution">
    <text evidence="13">The sequence shown here is derived from an EMBL/GenBank/DDBJ whole genome shotgun (WGS) entry which is preliminary data.</text>
</comment>
<evidence type="ECO:0000256" key="4">
    <source>
        <dbReference type="ARBA" id="ARBA00022729"/>
    </source>
</evidence>
<dbReference type="GO" id="GO:0003993">
    <property type="term" value="F:acid phosphatase activity"/>
    <property type="evidence" value="ECO:0007669"/>
    <property type="project" value="UniProtKB-UniRule"/>
</dbReference>
<reference evidence="13" key="1">
    <citation type="submission" date="2021-02" db="EMBL/GenBank/DDBJ databases">
        <authorList>
            <person name="Nowell W R."/>
        </authorList>
    </citation>
    <scope>NUCLEOTIDE SEQUENCE</scope>
</reference>
<keyword evidence="4" id="KW-0732">Signal</keyword>
<dbReference type="EMBL" id="CAJOBD010000056">
    <property type="protein sequence ID" value="CAF3556408.1"/>
    <property type="molecule type" value="Genomic_DNA"/>
</dbReference>
<feature type="disulfide bond" evidence="8">
    <location>
        <begin position="188"/>
        <end position="248"/>
    </location>
</feature>
<feature type="domain" description="Calcineurin-like phosphoesterase" evidence="10">
    <location>
        <begin position="54"/>
        <end position="272"/>
    </location>
</feature>
<feature type="glycosylation site" description="N-linked (GlcNAc...) asparagine" evidence="9">
    <location>
        <position position="142"/>
    </location>
</feature>
<evidence type="ECO:0000313" key="15">
    <source>
        <dbReference type="Proteomes" id="UP000663870"/>
    </source>
</evidence>
<gene>
    <name evidence="13" type="ORF">JBS370_LOCUS1613</name>
    <name evidence="12" type="ORF">JXQ802_LOCUS19534</name>
    <name evidence="11" type="ORF">ZHD862_LOCUS8207</name>
</gene>
<feature type="binding site" evidence="7">
    <location>
        <position position="101"/>
    </location>
    <ligand>
        <name>Fe cation</name>
        <dbReference type="ChEBI" id="CHEBI:24875"/>
        <label>1</label>
    </ligand>
</feature>
<evidence type="ECO:0000313" key="11">
    <source>
        <dbReference type="EMBL" id="CAF0917425.1"/>
    </source>
</evidence>
<keyword evidence="5 6" id="KW-0378">Hydrolase</keyword>
<keyword evidence="8" id="KW-1015">Disulfide bond</keyword>
<comment type="catalytic activity">
    <reaction evidence="1 6">
        <text>a phosphate monoester + H2O = an alcohol + phosphate</text>
        <dbReference type="Rhea" id="RHEA:15017"/>
        <dbReference type="ChEBI" id="CHEBI:15377"/>
        <dbReference type="ChEBI" id="CHEBI:30879"/>
        <dbReference type="ChEBI" id="CHEBI:43474"/>
        <dbReference type="ChEBI" id="CHEBI:67140"/>
        <dbReference type="EC" id="3.1.3.2"/>
    </reaction>
</comment>
<keyword evidence="6 7" id="KW-0408">Iron</keyword>
<evidence type="ECO:0000256" key="1">
    <source>
        <dbReference type="ARBA" id="ARBA00000032"/>
    </source>
</evidence>
<feature type="binding site" evidence="7">
    <location>
        <position position="98"/>
    </location>
    <ligand>
        <name>Fe cation</name>
        <dbReference type="ChEBI" id="CHEBI:24875"/>
        <label>1</label>
    </ligand>
</feature>
<dbReference type="Proteomes" id="UP000663836">
    <property type="component" value="Unassembled WGS sequence"/>
</dbReference>
<feature type="binding site" evidence="7">
    <location>
        <position position="60"/>
    </location>
    <ligand>
        <name>Fe cation</name>
        <dbReference type="ChEBI" id="CHEBI:24875"/>
        <label>1</label>
    </ligand>
</feature>
<evidence type="ECO:0000256" key="6">
    <source>
        <dbReference type="PIRNR" id="PIRNR000898"/>
    </source>
</evidence>
<feature type="binding site" evidence="7">
    <location>
        <position position="271"/>
    </location>
    <ligand>
        <name>Fe cation</name>
        <dbReference type="ChEBI" id="CHEBI:24875"/>
        <label>1</label>
    </ligand>
</feature>
<keyword evidence="15" id="KW-1185">Reference proteome</keyword>
<dbReference type="Proteomes" id="UP000663870">
    <property type="component" value="Unassembled WGS sequence"/>
</dbReference>
<dbReference type="EMBL" id="CAJNOT010000260">
    <property type="protein sequence ID" value="CAF0917425.1"/>
    <property type="molecule type" value="Genomic_DNA"/>
</dbReference>
<protein>
    <recommendedName>
        <fullName evidence="3 6">Tartrate-resistant acid phosphatase type 5</fullName>
        <ecNumber evidence="2 6">3.1.3.2</ecNumber>
    </recommendedName>
</protein>
<evidence type="ECO:0000256" key="8">
    <source>
        <dbReference type="PIRSR" id="PIRSR000898-2"/>
    </source>
</evidence>
<evidence type="ECO:0000259" key="10">
    <source>
        <dbReference type="Pfam" id="PF00149"/>
    </source>
</evidence>
<dbReference type="FunFam" id="3.60.21.10:FF:000062">
    <property type="entry name" value="Tartrate-resistant acid phosphatase type 5"/>
    <property type="match status" value="1"/>
</dbReference>
<dbReference type="GO" id="GO:0046872">
    <property type="term" value="F:metal ion binding"/>
    <property type="evidence" value="ECO:0007669"/>
    <property type="project" value="UniProtKB-KW"/>
</dbReference>
<organism evidence="13 14">
    <name type="scientific">Rotaria sordida</name>
    <dbReference type="NCBI Taxonomy" id="392033"/>
    <lineage>
        <taxon>Eukaryota</taxon>
        <taxon>Metazoa</taxon>
        <taxon>Spiralia</taxon>
        <taxon>Gnathifera</taxon>
        <taxon>Rotifera</taxon>
        <taxon>Eurotatoria</taxon>
        <taxon>Bdelloidea</taxon>
        <taxon>Philodinida</taxon>
        <taxon>Philodinidae</taxon>
        <taxon>Rotaria</taxon>
    </lineage>
</organism>
<proteinExistence type="predicted"/>
<dbReference type="InterPro" id="IPR004843">
    <property type="entry name" value="Calcineurin-like_PHP"/>
</dbReference>
<dbReference type="EC" id="3.1.3.2" evidence="2 6"/>
<dbReference type="CDD" id="cd07378">
    <property type="entry name" value="MPP_ACP5"/>
    <property type="match status" value="1"/>
</dbReference>
<evidence type="ECO:0000256" key="2">
    <source>
        <dbReference type="ARBA" id="ARBA00012646"/>
    </source>
</evidence>
<dbReference type="Gene3D" id="3.60.21.10">
    <property type="match status" value="1"/>
</dbReference>
<dbReference type="AlphaFoldDB" id="A0A818KHE7"/>
<evidence type="ECO:0000313" key="13">
    <source>
        <dbReference type="EMBL" id="CAF3556408.1"/>
    </source>
</evidence>
<dbReference type="Pfam" id="PF00149">
    <property type="entry name" value="Metallophos"/>
    <property type="match status" value="1"/>
</dbReference>
<dbReference type="SUPFAM" id="SSF56300">
    <property type="entry name" value="Metallo-dependent phosphatases"/>
    <property type="match status" value="1"/>
</dbReference>
<accession>A0A818KHE7</accession>